<evidence type="ECO:0000313" key="10">
    <source>
        <dbReference type="Proteomes" id="UP000551878"/>
    </source>
</evidence>
<feature type="compositionally biased region" description="Acidic residues" evidence="7">
    <location>
        <begin position="118"/>
        <end position="140"/>
    </location>
</feature>
<dbReference type="PROSITE" id="PS51913">
    <property type="entry name" value="HTH_HARE"/>
    <property type="match status" value="1"/>
</dbReference>
<dbReference type="InterPro" id="IPR029757">
    <property type="entry name" value="RpoE"/>
</dbReference>
<dbReference type="GO" id="GO:0000428">
    <property type="term" value="C:DNA-directed RNA polymerase complex"/>
    <property type="evidence" value="ECO:0007669"/>
    <property type="project" value="UniProtKB-KW"/>
</dbReference>
<comment type="similarity">
    <text evidence="1 6">Belongs to the RpoE family.</text>
</comment>
<evidence type="ECO:0000256" key="3">
    <source>
        <dbReference type="ARBA" id="ARBA00022679"/>
    </source>
</evidence>
<keyword evidence="3 6" id="KW-0808">Transferase</keyword>
<evidence type="ECO:0000256" key="6">
    <source>
        <dbReference type="HAMAP-Rule" id="MF_00357"/>
    </source>
</evidence>
<evidence type="ECO:0000256" key="1">
    <source>
        <dbReference type="ARBA" id="ARBA00009828"/>
    </source>
</evidence>
<comment type="function">
    <text evidence="6">Participates in both the initiation and recycling phases of transcription. In the presence of the delta subunit, RNAP displays an increased specificity of transcription, a decreased affinity for nucleic acids, and an increased efficiency of RNA synthesis because of enhanced recycling.</text>
</comment>
<feature type="region of interest" description="Disordered" evidence="7">
    <location>
        <begin position="98"/>
        <end position="162"/>
    </location>
</feature>
<dbReference type="Pfam" id="PF05066">
    <property type="entry name" value="HARE-HTH"/>
    <property type="match status" value="1"/>
</dbReference>
<dbReference type="InterPro" id="IPR038087">
    <property type="entry name" value="RNAP_delta_N_dom_sf"/>
</dbReference>
<comment type="caution">
    <text evidence="9">The sequence shown here is derived from an EMBL/GenBank/DDBJ whole genome shotgun (WGS) entry which is preliminary data.</text>
</comment>
<dbReference type="Proteomes" id="UP000551878">
    <property type="component" value="Unassembled WGS sequence"/>
</dbReference>
<dbReference type="AlphaFoldDB" id="A0A840QRK7"/>
<feature type="compositionally biased region" description="Basic and acidic residues" evidence="7">
    <location>
        <begin position="141"/>
        <end position="157"/>
    </location>
</feature>
<proteinExistence type="inferred from homology"/>
<accession>A0A840QRK7</accession>
<reference evidence="9 10" key="1">
    <citation type="submission" date="2020-08" db="EMBL/GenBank/DDBJ databases">
        <title>Genomic Encyclopedia of Type Strains, Phase IV (KMG-IV): sequencing the most valuable type-strain genomes for metagenomic binning, comparative biology and taxonomic classification.</title>
        <authorList>
            <person name="Goeker M."/>
        </authorList>
    </citation>
    <scope>NUCLEOTIDE SEQUENCE [LARGE SCALE GENOMIC DNA]</scope>
    <source>
        <strain evidence="9 10">DSM 24696</strain>
    </source>
</reference>
<organism evidence="9 10">
    <name type="scientific">Texcoconibacillus texcoconensis</name>
    <dbReference type="NCBI Taxonomy" id="1095777"/>
    <lineage>
        <taxon>Bacteria</taxon>
        <taxon>Bacillati</taxon>
        <taxon>Bacillota</taxon>
        <taxon>Bacilli</taxon>
        <taxon>Bacillales</taxon>
        <taxon>Bacillaceae</taxon>
        <taxon>Texcoconibacillus</taxon>
    </lineage>
</organism>
<evidence type="ECO:0000313" key="9">
    <source>
        <dbReference type="EMBL" id="MBB5174106.1"/>
    </source>
</evidence>
<protein>
    <recommendedName>
        <fullName evidence="6">Probable DNA-directed RNA polymerase subunit delta</fullName>
    </recommendedName>
    <alternativeName>
        <fullName evidence="6">RNAP delta factor</fullName>
    </alternativeName>
</protein>
<dbReference type="GO" id="GO:0006355">
    <property type="term" value="P:regulation of DNA-templated transcription"/>
    <property type="evidence" value="ECO:0007669"/>
    <property type="project" value="UniProtKB-UniRule"/>
</dbReference>
<keyword evidence="10" id="KW-1185">Reference proteome</keyword>
<dbReference type="Gene3D" id="1.10.10.1250">
    <property type="entry name" value="RNA polymerase, subunit delta, N-terminal domain"/>
    <property type="match status" value="1"/>
</dbReference>
<dbReference type="HAMAP" id="MF_00357">
    <property type="entry name" value="RNApol_bact_RpoE"/>
    <property type="match status" value="1"/>
</dbReference>
<keyword evidence="4 6" id="KW-0548">Nucleotidyltransferase</keyword>
<dbReference type="GO" id="GO:0003899">
    <property type="term" value="F:DNA-directed RNA polymerase activity"/>
    <property type="evidence" value="ECO:0007669"/>
    <property type="project" value="UniProtKB-UniRule"/>
</dbReference>
<feature type="domain" description="HTH HARE-type" evidence="8">
    <location>
        <begin position="14"/>
        <end position="81"/>
    </location>
</feature>
<evidence type="ECO:0000256" key="5">
    <source>
        <dbReference type="ARBA" id="ARBA00023163"/>
    </source>
</evidence>
<sequence>MSTNALNEEKLKEMSMLEIALKFLNEENAPLEYNDLLKRVVEVKGFSEQEASERIAQLYTEMTLDGRFLNLGDTQWGLRKWYPFDQSEEELSQAKRAYNKKKDKKASAEQEGDLLLGDVDEFEDIEDELDELANDEDTDVEPTRESGLEDSLEKVDKDDDLI</sequence>
<dbReference type="InterPro" id="IPR007759">
    <property type="entry name" value="Asxl_HARE-HTH"/>
</dbReference>
<dbReference type="EMBL" id="JACHHB010000010">
    <property type="protein sequence ID" value="MBB5174106.1"/>
    <property type="molecule type" value="Genomic_DNA"/>
</dbReference>
<keyword evidence="5 6" id="KW-0804">Transcription</keyword>
<gene>
    <name evidence="6" type="primary">rpoE</name>
    <name evidence="9" type="ORF">HNQ41_002300</name>
</gene>
<dbReference type="NCBIfam" id="TIGR04567">
    <property type="entry name" value="RNAP_delt_lowGC"/>
    <property type="match status" value="1"/>
</dbReference>
<dbReference type="GO" id="GO:0006351">
    <property type="term" value="P:DNA-templated transcription"/>
    <property type="evidence" value="ECO:0007669"/>
    <property type="project" value="InterPro"/>
</dbReference>
<comment type="subunit">
    <text evidence="6">RNAP is composed of a core of 2 alpha, a beta and a beta' subunits. The core is associated with a delta subunit and one of several sigma factors.</text>
</comment>
<evidence type="ECO:0000259" key="8">
    <source>
        <dbReference type="PROSITE" id="PS51913"/>
    </source>
</evidence>
<name>A0A840QRK7_9BACI</name>
<evidence type="ECO:0000256" key="4">
    <source>
        <dbReference type="ARBA" id="ARBA00022695"/>
    </source>
</evidence>
<keyword evidence="2 6" id="KW-0240">DNA-directed RNA polymerase</keyword>
<evidence type="ECO:0000256" key="2">
    <source>
        <dbReference type="ARBA" id="ARBA00022478"/>
    </source>
</evidence>
<dbReference type="RefSeq" id="WP_246421642.1">
    <property type="nucleotide sequence ID" value="NZ_JACHHB010000010.1"/>
</dbReference>
<evidence type="ECO:0000256" key="7">
    <source>
        <dbReference type="SAM" id="MobiDB-lite"/>
    </source>
</evidence>